<organism evidence="1 2">
    <name type="scientific">Paraglomus occultum</name>
    <dbReference type="NCBI Taxonomy" id="144539"/>
    <lineage>
        <taxon>Eukaryota</taxon>
        <taxon>Fungi</taxon>
        <taxon>Fungi incertae sedis</taxon>
        <taxon>Mucoromycota</taxon>
        <taxon>Glomeromycotina</taxon>
        <taxon>Glomeromycetes</taxon>
        <taxon>Paraglomerales</taxon>
        <taxon>Paraglomeraceae</taxon>
        <taxon>Paraglomus</taxon>
    </lineage>
</organism>
<dbReference type="InterPro" id="IPR032675">
    <property type="entry name" value="LRR_dom_sf"/>
</dbReference>
<accession>A0A9N9FYU7</accession>
<proteinExistence type="predicted"/>
<reference evidence="1" key="1">
    <citation type="submission" date="2021-06" db="EMBL/GenBank/DDBJ databases">
        <authorList>
            <person name="Kallberg Y."/>
            <person name="Tangrot J."/>
            <person name="Rosling A."/>
        </authorList>
    </citation>
    <scope>NUCLEOTIDE SEQUENCE</scope>
    <source>
        <strain evidence="1">IA702</strain>
    </source>
</reference>
<name>A0A9N9FYU7_9GLOM</name>
<dbReference type="SUPFAM" id="SSF52047">
    <property type="entry name" value="RNI-like"/>
    <property type="match status" value="1"/>
</dbReference>
<comment type="caution">
    <text evidence="1">The sequence shown here is derived from an EMBL/GenBank/DDBJ whole genome shotgun (WGS) entry which is preliminary data.</text>
</comment>
<dbReference type="EMBL" id="CAJVPJ010000922">
    <property type="protein sequence ID" value="CAG8565561.1"/>
    <property type="molecule type" value="Genomic_DNA"/>
</dbReference>
<dbReference type="Proteomes" id="UP000789572">
    <property type="component" value="Unassembled WGS sequence"/>
</dbReference>
<gene>
    <name evidence="1" type="ORF">POCULU_LOCUS5729</name>
</gene>
<protein>
    <submittedName>
        <fullName evidence="1">5455_t:CDS:1</fullName>
    </submittedName>
</protein>
<keyword evidence="2" id="KW-1185">Reference proteome</keyword>
<dbReference type="AlphaFoldDB" id="A0A9N9FYU7"/>
<evidence type="ECO:0000313" key="1">
    <source>
        <dbReference type="EMBL" id="CAG8565561.1"/>
    </source>
</evidence>
<dbReference type="Gene3D" id="3.80.10.10">
    <property type="entry name" value="Ribonuclease Inhibitor"/>
    <property type="match status" value="1"/>
</dbReference>
<evidence type="ECO:0000313" key="2">
    <source>
        <dbReference type="Proteomes" id="UP000789572"/>
    </source>
</evidence>
<dbReference type="OrthoDB" id="2330123at2759"/>
<sequence>MAATLPTLILHNIFEYVLEDHHMGENYLRPCLLVNRHWCENSVPLCWRQPFNIWMSPIKLRTLIQMMDDEERNALASVPPVSKSSTLFAYPMYMKHLDICALIRAARYWAKQWWPLTDQVSAKRPPLLVVPQIVKSILRLFIRYSANVLTLTLDDYRCNDFVEEEILMLFDKDLRKLISTTRDVRVRFSTAKHKVLRHLSESCGHLERIDVKIAKESAETDLPTLTDLILSQQNLTHFVFRGRLLRDYRSGNDQNQMFVTKKLRESMKALLRHSKTIRSLEFYNIALVDVPTLSSFTNLEELKFQECAGFRDAFVNDLLKNDFKKLRNVEIRFCAGGNKLDAWVEHFKDRDHRAMLS</sequence>